<evidence type="ECO:0000259" key="2">
    <source>
        <dbReference type="SMART" id="SM00739"/>
    </source>
</evidence>
<keyword evidence="1" id="KW-0804">Transcription</keyword>
<evidence type="ECO:0000313" key="3">
    <source>
        <dbReference type="EMBL" id="MBO8484949.1"/>
    </source>
</evidence>
<dbReference type="InterPro" id="IPR008991">
    <property type="entry name" value="Translation_prot_SH3-like_sf"/>
</dbReference>
<reference evidence="3" key="2">
    <citation type="journal article" date="2021" name="PeerJ">
        <title>Extensive microbial diversity within the chicken gut microbiome revealed by metagenomics and culture.</title>
        <authorList>
            <person name="Gilroy R."/>
            <person name="Ravi A."/>
            <person name="Getino M."/>
            <person name="Pursley I."/>
            <person name="Horton D.L."/>
            <person name="Alikhan N.F."/>
            <person name="Baker D."/>
            <person name="Gharbi K."/>
            <person name="Hall N."/>
            <person name="Watson M."/>
            <person name="Adriaenssens E.M."/>
            <person name="Foster-Nyarko E."/>
            <person name="Jarju S."/>
            <person name="Secka A."/>
            <person name="Antonio M."/>
            <person name="Oren A."/>
            <person name="Chaudhuri R.R."/>
            <person name="La Ragione R."/>
            <person name="Hildebrand F."/>
            <person name="Pallen M.J."/>
        </authorList>
    </citation>
    <scope>NUCLEOTIDE SEQUENCE</scope>
    <source>
        <strain evidence="3">B2-16538</strain>
    </source>
</reference>
<dbReference type="SUPFAM" id="SSF82679">
    <property type="entry name" value="N-utilization substance G protein NusG, N-terminal domain"/>
    <property type="match status" value="1"/>
</dbReference>
<accession>A0A9D9J3T1</accession>
<dbReference type="NCBIfam" id="NF033644">
    <property type="entry name" value="antiterm_UpxY"/>
    <property type="match status" value="1"/>
</dbReference>
<dbReference type="SUPFAM" id="SSF50104">
    <property type="entry name" value="Translation proteins SH3-like domain"/>
    <property type="match status" value="1"/>
</dbReference>
<dbReference type="InterPro" id="IPR006645">
    <property type="entry name" value="NGN-like_dom"/>
</dbReference>
<dbReference type="SMART" id="SM00739">
    <property type="entry name" value="KOW"/>
    <property type="match status" value="1"/>
</dbReference>
<evidence type="ECO:0000313" key="4">
    <source>
        <dbReference type="Proteomes" id="UP000823750"/>
    </source>
</evidence>
<organism evidence="3 4">
    <name type="scientific">Candidatus Cryptobacteroides excrementavium</name>
    <dbReference type="NCBI Taxonomy" id="2840759"/>
    <lineage>
        <taxon>Bacteria</taxon>
        <taxon>Pseudomonadati</taxon>
        <taxon>Bacteroidota</taxon>
        <taxon>Bacteroidia</taxon>
        <taxon>Bacteroidales</taxon>
        <taxon>Candidatus Cryptobacteroides</taxon>
    </lineage>
</organism>
<dbReference type="InterPro" id="IPR036735">
    <property type="entry name" value="NGN_dom_sf"/>
</dbReference>
<evidence type="ECO:0000256" key="1">
    <source>
        <dbReference type="ARBA" id="ARBA00023163"/>
    </source>
</evidence>
<dbReference type="EMBL" id="JADILX010000017">
    <property type="protein sequence ID" value="MBO8484949.1"/>
    <property type="molecule type" value="Genomic_DNA"/>
</dbReference>
<sequence length="185" mass="21028">MSGNGSQRPLSDDETVWFAMRVTYRREMKAKRLLDEAGIENFVPLRFAVRYRYGRKVKELVPVVRGLIFVHSTGPEIQRVKSGMPYLQYIMDKRLGAKIVVPEKQMRLFIAVTGTYDEHLLWFQGDELNLKKGDRVRIVAGEFEGYEGVFVKVRGARDRRVVVAIEGVIAVALATVSPDLIEVIG</sequence>
<protein>
    <submittedName>
        <fullName evidence="3">UpxY family transcription antiterminator</fullName>
    </submittedName>
</protein>
<dbReference type="InterPro" id="IPR005824">
    <property type="entry name" value="KOW"/>
</dbReference>
<gene>
    <name evidence="3" type="ORF">IAB78_00800</name>
</gene>
<proteinExistence type="predicted"/>
<feature type="domain" description="KOW" evidence="2">
    <location>
        <begin position="129"/>
        <end position="156"/>
    </location>
</feature>
<dbReference type="Proteomes" id="UP000823750">
    <property type="component" value="Unassembled WGS sequence"/>
</dbReference>
<name>A0A9D9J3T1_9BACT</name>
<dbReference type="AlphaFoldDB" id="A0A9D9J3T1"/>
<dbReference type="Gene3D" id="3.30.70.940">
    <property type="entry name" value="NusG, N-terminal domain"/>
    <property type="match status" value="1"/>
</dbReference>
<dbReference type="CDD" id="cd09895">
    <property type="entry name" value="NGN_SP_UpxY"/>
    <property type="match status" value="1"/>
</dbReference>
<dbReference type="Pfam" id="PF02357">
    <property type="entry name" value="NusG"/>
    <property type="match status" value="1"/>
</dbReference>
<comment type="caution">
    <text evidence="3">The sequence shown here is derived from an EMBL/GenBank/DDBJ whole genome shotgun (WGS) entry which is preliminary data.</text>
</comment>
<dbReference type="GO" id="GO:0006354">
    <property type="term" value="P:DNA-templated transcription elongation"/>
    <property type="evidence" value="ECO:0007669"/>
    <property type="project" value="InterPro"/>
</dbReference>
<reference evidence="3" key="1">
    <citation type="submission" date="2020-10" db="EMBL/GenBank/DDBJ databases">
        <authorList>
            <person name="Gilroy R."/>
        </authorList>
    </citation>
    <scope>NUCLEOTIDE SEQUENCE</scope>
    <source>
        <strain evidence="3">B2-16538</strain>
    </source>
</reference>